<evidence type="ECO:0000256" key="2">
    <source>
        <dbReference type="ARBA" id="ARBA00004167"/>
    </source>
</evidence>
<evidence type="ECO:0000256" key="6">
    <source>
        <dbReference type="ARBA" id="ARBA00022692"/>
    </source>
</evidence>
<dbReference type="AlphaFoldDB" id="A0A371DCU4"/>
<dbReference type="Gene3D" id="1.10.630.10">
    <property type="entry name" value="Cytochrome P450"/>
    <property type="match status" value="1"/>
</dbReference>
<dbReference type="Pfam" id="PF00067">
    <property type="entry name" value="p450"/>
    <property type="match status" value="1"/>
</dbReference>
<proteinExistence type="inferred from homology"/>
<comment type="subcellular location">
    <subcellularLocation>
        <location evidence="2">Membrane</location>
        <topology evidence="2">Single-pass membrane protein</topology>
    </subcellularLocation>
</comment>
<sequence>MAIIVGPSGIPPSTWGLALFVLAVSYYALSLASWHRRSRGRPLPPGPKSLPFIGNLSHMRKAAPWRAHQELCQKYGDFVYVPVMGQSIVILGSPRVLSDLLEKRSAVTSDKPHSALIPLAGQDGNFSLMGYGPWWRRHRRAFWQHFFPAASEGYRPIQRKSTQVLLRKLLDDPTQLVDHIRYTFTSAIVKILYGLDVAEKNDKYIAMMARALEGGEAFVPGKYYVEFLPFLRHIPAWVPGAGFQKDFARWRHAAEWVRSTMVEKTKEGMADGRTSQSVVAQLIASLDEVDPHSSAEELEVVKNVALTSYEGGADTTYSTLQTFFVAMVLHPEVQKKAQAELDAVVGPNRLPDHSDQPDLPYMNALIKEALRWAPALPFSIPHRTIEDMEYDGYFIPAGTILIPNTWACLHDPEVYPDPERFMPERFLKDDKLDLDVCDPGRFAFGYGRRVCPGRHFADASLFINLAMILHVFNITAPLDTDGKEIPMRLKMTDSIVSFPEDCRCTIKARSARARQLILADAPRADTQG</sequence>
<dbReference type="GO" id="GO:0004497">
    <property type="term" value="F:monooxygenase activity"/>
    <property type="evidence" value="ECO:0007669"/>
    <property type="project" value="UniProtKB-KW"/>
</dbReference>
<dbReference type="InterPro" id="IPR002401">
    <property type="entry name" value="Cyt_P450_E_grp-I"/>
</dbReference>
<feature type="binding site" description="axial binding residue" evidence="13">
    <location>
        <position position="451"/>
    </location>
    <ligand>
        <name>heme</name>
        <dbReference type="ChEBI" id="CHEBI:30413"/>
    </ligand>
    <ligandPart>
        <name>Fe</name>
        <dbReference type="ChEBI" id="CHEBI:18248"/>
    </ligandPart>
</feature>
<accession>A0A371DCU4</accession>
<keyword evidence="10 13" id="KW-0408">Iron</keyword>
<dbReference type="PROSITE" id="PS00086">
    <property type="entry name" value="CYTOCHROME_P450"/>
    <property type="match status" value="1"/>
</dbReference>
<evidence type="ECO:0000256" key="7">
    <source>
        <dbReference type="ARBA" id="ARBA00022723"/>
    </source>
</evidence>
<dbReference type="PANTHER" id="PTHR46300:SF7">
    <property type="entry name" value="P450, PUTATIVE (EUROFUNG)-RELATED"/>
    <property type="match status" value="1"/>
</dbReference>
<keyword evidence="7 13" id="KW-0479">Metal-binding</keyword>
<comment type="cofactor">
    <cofactor evidence="1 13">
        <name>heme</name>
        <dbReference type="ChEBI" id="CHEBI:30413"/>
    </cofactor>
</comment>
<keyword evidence="12 15" id="KW-0472">Membrane</keyword>
<evidence type="ECO:0000256" key="11">
    <source>
        <dbReference type="ARBA" id="ARBA00023033"/>
    </source>
</evidence>
<reference evidence="16 17" key="1">
    <citation type="journal article" date="2018" name="Biotechnol. Biofuels">
        <title>Integrative visual omics of the white-rot fungus Polyporus brumalis exposes the biotechnological potential of its oxidative enzymes for delignifying raw plant biomass.</title>
        <authorList>
            <person name="Miyauchi S."/>
            <person name="Rancon A."/>
            <person name="Drula E."/>
            <person name="Hage H."/>
            <person name="Chaduli D."/>
            <person name="Favel A."/>
            <person name="Grisel S."/>
            <person name="Henrissat B."/>
            <person name="Herpoel-Gimbert I."/>
            <person name="Ruiz-Duenas F.J."/>
            <person name="Chevret D."/>
            <person name="Hainaut M."/>
            <person name="Lin J."/>
            <person name="Wang M."/>
            <person name="Pangilinan J."/>
            <person name="Lipzen A."/>
            <person name="Lesage-Meessen L."/>
            <person name="Navarro D."/>
            <person name="Riley R."/>
            <person name="Grigoriev I.V."/>
            <person name="Zhou S."/>
            <person name="Raouche S."/>
            <person name="Rosso M.N."/>
        </authorList>
    </citation>
    <scope>NUCLEOTIDE SEQUENCE [LARGE SCALE GENOMIC DNA]</scope>
    <source>
        <strain evidence="16 17">BRFM 1820</strain>
    </source>
</reference>
<dbReference type="InterPro" id="IPR036396">
    <property type="entry name" value="Cyt_P450_sf"/>
</dbReference>
<comment type="pathway">
    <text evidence="3">Secondary metabolite biosynthesis.</text>
</comment>
<keyword evidence="6 15" id="KW-0812">Transmembrane</keyword>
<keyword evidence="9 14" id="KW-0560">Oxidoreductase</keyword>
<dbReference type="PANTHER" id="PTHR46300">
    <property type="entry name" value="P450, PUTATIVE (EUROFUNG)-RELATED-RELATED"/>
    <property type="match status" value="1"/>
</dbReference>
<evidence type="ECO:0000313" key="16">
    <source>
        <dbReference type="EMBL" id="RDX50379.1"/>
    </source>
</evidence>
<keyword evidence="17" id="KW-1185">Reference proteome</keyword>
<dbReference type="PRINTS" id="PR00385">
    <property type="entry name" value="P450"/>
</dbReference>
<dbReference type="STRING" id="139420.A0A371DCU4"/>
<dbReference type="PRINTS" id="PR00463">
    <property type="entry name" value="EP450I"/>
</dbReference>
<dbReference type="Proteomes" id="UP000256964">
    <property type="component" value="Unassembled WGS sequence"/>
</dbReference>
<evidence type="ECO:0000256" key="14">
    <source>
        <dbReference type="RuleBase" id="RU000461"/>
    </source>
</evidence>
<dbReference type="InterPro" id="IPR017972">
    <property type="entry name" value="Cyt_P450_CS"/>
</dbReference>
<dbReference type="CDD" id="cd11065">
    <property type="entry name" value="CYP64-like"/>
    <property type="match status" value="1"/>
</dbReference>
<dbReference type="GO" id="GO:0020037">
    <property type="term" value="F:heme binding"/>
    <property type="evidence" value="ECO:0007669"/>
    <property type="project" value="InterPro"/>
</dbReference>
<keyword evidence="5 13" id="KW-0349">Heme</keyword>
<comment type="similarity">
    <text evidence="4 14">Belongs to the cytochrome P450 family.</text>
</comment>
<dbReference type="GO" id="GO:0005506">
    <property type="term" value="F:iron ion binding"/>
    <property type="evidence" value="ECO:0007669"/>
    <property type="project" value="InterPro"/>
</dbReference>
<evidence type="ECO:0000256" key="5">
    <source>
        <dbReference type="ARBA" id="ARBA00022617"/>
    </source>
</evidence>
<organism evidence="16 17">
    <name type="scientific">Lentinus brumalis</name>
    <dbReference type="NCBI Taxonomy" id="2498619"/>
    <lineage>
        <taxon>Eukaryota</taxon>
        <taxon>Fungi</taxon>
        <taxon>Dikarya</taxon>
        <taxon>Basidiomycota</taxon>
        <taxon>Agaricomycotina</taxon>
        <taxon>Agaricomycetes</taxon>
        <taxon>Polyporales</taxon>
        <taxon>Polyporaceae</taxon>
        <taxon>Lentinus</taxon>
    </lineage>
</organism>
<dbReference type="SUPFAM" id="SSF48264">
    <property type="entry name" value="Cytochrome P450"/>
    <property type="match status" value="1"/>
</dbReference>
<dbReference type="GO" id="GO:0016705">
    <property type="term" value="F:oxidoreductase activity, acting on paired donors, with incorporation or reduction of molecular oxygen"/>
    <property type="evidence" value="ECO:0007669"/>
    <property type="project" value="InterPro"/>
</dbReference>
<evidence type="ECO:0000256" key="8">
    <source>
        <dbReference type="ARBA" id="ARBA00022989"/>
    </source>
</evidence>
<evidence type="ECO:0000256" key="15">
    <source>
        <dbReference type="SAM" id="Phobius"/>
    </source>
</evidence>
<feature type="transmembrane region" description="Helical" evidence="15">
    <location>
        <begin position="15"/>
        <end position="34"/>
    </location>
</feature>
<dbReference type="GO" id="GO:0016020">
    <property type="term" value="C:membrane"/>
    <property type="evidence" value="ECO:0007669"/>
    <property type="project" value="UniProtKB-SubCell"/>
</dbReference>
<keyword evidence="8 15" id="KW-1133">Transmembrane helix</keyword>
<dbReference type="OrthoDB" id="2789670at2759"/>
<dbReference type="InterPro" id="IPR050364">
    <property type="entry name" value="Cytochrome_P450_fung"/>
</dbReference>
<dbReference type="InterPro" id="IPR001128">
    <property type="entry name" value="Cyt_P450"/>
</dbReference>
<evidence type="ECO:0000256" key="4">
    <source>
        <dbReference type="ARBA" id="ARBA00010617"/>
    </source>
</evidence>
<name>A0A371DCU4_9APHY</name>
<evidence type="ECO:0000256" key="13">
    <source>
        <dbReference type="PIRSR" id="PIRSR602401-1"/>
    </source>
</evidence>
<gene>
    <name evidence="16" type="ORF">OH76DRAFT_1349193</name>
</gene>
<evidence type="ECO:0000256" key="3">
    <source>
        <dbReference type="ARBA" id="ARBA00005179"/>
    </source>
</evidence>
<evidence type="ECO:0000256" key="1">
    <source>
        <dbReference type="ARBA" id="ARBA00001971"/>
    </source>
</evidence>
<dbReference type="EMBL" id="KZ857400">
    <property type="protein sequence ID" value="RDX50379.1"/>
    <property type="molecule type" value="Genomic_DNA"/>
</dbReference>
<protein>
    <submittedName>
        <fullName evidence="16">Cytochrome P450</fullName>
    </submittedName>
</protein>
<evidence type="ECO:0000256" key="10">
    <source>
        <dbReference type="ARBA" id="ARBA00023004"/>
    </source>
</evidence>
<evidence type="ECO:0000256" key="9">
    <source>
        <dbReference type="ARBA" id="ARBA00023002"/>
    </source>
</evidence>
<evidence type="ECO:0000256" key="12">
    <source>
        <dbReference type="ARBA" id="ARBA00023136"/>
    </source>
</evidence>
<evidence type="ECO:0000313" key="17">
    <source>
        <dbReference type="Proteomes" id="UP000256964"/>
    </source>
</evidence>
<keyword evidence="11 14" id="KW-0503">Monooxygenase</keyword>